<dbReference type="Proteomes" id="UP000242525">
    <property type="component" value="Unassembled WGS sequence"/>
</dbReference>
<comment type="caution">
    <text evidence="1">The sequence shown here is derived from an EMBL/GenBank/DDBJ whole genome shotgun (WGS) entry which is preliminary data.</text>
</comment>
<name>A0A0J9X4V1_GEOCN</name>
<keyword evidence="2" id="KW-1185">Reference proteome</keyword>
<sequence length="191" mass="21982">MSETILSNSNTIDPEAVTRVLSPANCYSPQAIKFFLTVSRKYSDYRAHLDIPRTGSCDSYVKNTLFNHWYSRDYIFDYCTKVADNATAKAQAVEEKSEKETKIIDPRIDPYGNRDYGYKPPSPEAGIYSWVSYEKNTEEIIRQDTIKFLIRKCGPSLLLSQSTSDVRMTTFNTYSASYEQYKLANKDLYNC</sequence>
<dbReference type="Pfam" id="PF09774">
    <property type="entry name" value="MIX23"/>
    <property type="match status" value="1"/>
</dbReference>
<organism evidence="1 2">
    <name type="scientific">Geotrichum candidum</name>
    <name type="common">Oospora lactis</name>
    <name type="synonym">Dipodascus geotrichum</name>
    <dbReference type="NCBI Taxonomy" id="1173061"/>
    <lineage>
        <taxon>Eukaryota</taxon>
        <taxon>Fungi</taxon>
        <taxon>Dikarya</taxon>
        <taxon>Ascomycota</taxon>
        <taxon>Saccharomycotina</taxon>
        <taxon>Dipodascomycetes</taxon>
        <taxon>Dipodascales</taxon>
        <taxon>Dipodascaceae</taxon>
        <taxon>Geotrichum</taxon>
    </lineage>
</organism>
<dbReference type="OrthoDB" id="5593818at2759"/>
<dbReference type="AlphaFoldDB" id="A0A0J9X4V1"/>
<dbReference type="STRING" id="1173061.A0A0J9X4V1"/>
<dbReference type="GO" id="GO:0005758">
    <property type="term" value="C:mitochondrial intermembrane space"/>
    <property type="evidence" value="ECO:0007669"/>
    <property type="project" value="InterPro"/>
</dbReference>
<dbReference type="EMBL" id="CCBN010000002">
    <property type="protein sequence ID" value="CDO52154.1"/>
    <property type="molecule type" value="Genomic_DNA"/>
</dbReference>
<reference evidence="1" key="1">
    <citation type="submission" date="2014-03" db="EMBL/GenBank/DDBJ databases">
        <authorList>
            <person name="Casaregola S."/>
        </authorList>
    </citation>
    <scope>NUCLEOTIDE SEQUENCE [LARGE SCALE GENOMIC DNA]</scope>
    <source>
        <strain evidence="1">CLIB 918</strain>
    </source>
</reference>
<evidence type="ECO:0000313" key="1">
    <source>
        <dbReference type="EMBL" id="CDO52154.1"/>
    </source>
</evidence>
<dbReference type="InterPro" id="IPR019171">
    <property type="entry name" value="MIX23"/>
</dbReference>
<protein>
    <submittedName>
        <fullName evidence="1">Uncharacterized protein</fullName>
    </submittedName>
</protein>
<accession>A0A0J9X4V1</accession>
<gene>
    <name evidence="1" type="ORF">BN980_GECA02s06577g</name>
</gene>
<evidence type="ECO:0000313" key="2">
    <source>
        <dbReference type="Proteomes" id="UP000242525"/>
    </source>
</evidence>
<proteinExistence type="predicted"/>